<accession>A0ABU4HR50</accession>
<sequence length="155" mass="15353">MADVYYQDTPVRVIVDDVAQTLDDSYLASVIVDQVGVENLVGPAGPQGETGPQGEQGPTGPAGSDATLADGSVTAAKLAAGLKPTGTATDATEAVRRLGSGAGEAVPGINGVGRVAHGAATDVSRPTGYALVIWIGSGDPASKATGDLWIRTPAA</sequence>
<dbReference type="RefSeq" id="WP_318598111.1">
    <property type="nucleotide sequence ID" value="NZ_JAWSTH010000040.1"/>
</dbReference>
<dbReference type="Gene3D" id="1.20.5.320">
    <property type="entry name" value="6-Phosphogluconate Dehydrogenase, domain 3"/>
    <property type="match status" value="1"/>
</dbReference>
<keyword evidence="3" id="KW-1185">Reference proteome</keyword>
<reference evidence="2 3" key="2">
    <citation type="submission" date="2023-10" db="EMBL/GenBank/DDBJ databases">
        <authorList>
            <person name="Han X.F."/>
        </authorList>
    </citation>
    <scope>NUCLEOTIDE SEQUENCE [LARGE SCALE GENOMIC DNA]</scope>
    <source>
        <strain evidence="2 3">KCTC 39840</strain>
    </source>
</reference>
<proteinExistence type="predicted"/>
<evidence type="ECO:0008006" key="4">
    <source>
        <dbReference type="Google" id="ProtNLM"/>
    </source>
</evidence>
<dbReference type="Proteomes" id="UP001284601">
    <property type="component" value="Unassembled WGS sequence"/>
</dbReference>
<dbReference type="EMBL" id="JAWSTH010000040">
    <property type="protein sequence ID" value="MDW5595773.1"/>
    <property type="molecule type" value="Genomic_DNA"/>
</dbReference>
<protein>
    <recommendedName>
        <fullName evidence="4">Collagen-like protein</fullName>
    </recommendedName>
</protein>
<evidence type="ECO:0000313" key="2">
    <source>
        <dbReference type="EMBL" id="MDW5595773.1"/>
    </source>
</evidence>
<evidence type="ECO:0000256" key="1">
    <source>
        <dbReference type="SAM" id="MobiDB-lite"/>
    </source>
</evidence>
<feature type="compositionally biased region" description="Low complexity" evidence="1">
    <location>
        <begin position="42"/>
        <end position="63"/>
    </location>
</feature>
<organism evidence="2 3">
    <name type="scientific">Conexibacter stalactiti</name>
    <dbReference type="NCBI Taxonomy" id="1940611"/>
    <lineage>
        <taxon>Bacteria</taxon>
        <taxon>Bacillati</taxon>
        <taxon>Actinomycetota</taxon>
        <taxon>Thermoleophilia</taxon>
        <taxon>Solirubrobacterales</taxon>
        <taxon>Conexibacteraceae</taxon>
        <taxon>Conexibacter</taxon>
    </lineage>
</organism>
<reference evidence="3" key="1">
    <citation type="submission" date="2023-07" db="EMBL/GenBank/DDBJ databases">
        <title>Conexibacter stalactiti sp. nov., isolated from stalactites in a lava cave and emended description of the genus Conexibacter.</title>
        <authorList>
            <person name="Lee S.D."/>
        </authorList>
    </citation>
    <scope>NUCLEOTIDE SEQUENCE [LARGE SCALE GENOMIC DNA]</scope>
    <source>
        <strain evidence="3">KCTC 39840</strain>
    </source>
</reference>
<gene>
    <name evidence="2" type="ORF">R7226_15595</name>
</gene>
<feature type="region of interest" description="Disordered" evidence="1">
    <location>
        <begin position="41"/>
        <end position="68"/>
    </location>
</feature>
<evidence type="ECO:0000313" key="3">
    <source>
        <dbReference type="Proteomes" id="UP001284601"/>
    </source>
</evidence>
<comment type="caution">
    <text evidence="2">The sequence shown here is derived from an EMBL/GenBank/DDBJ whole genome shotgun (WGS) entry which is preliminary data.</text>
</comment>
<name>A0ABU4HR50_9ACTN</name>